<feature type="region of interest" description="Disordered" evidence="1">
    <location>
        <begin position="80"/>
        <end position="147"/>
    </location>
</feature>
<feature type="compositionally biased region" description="Low complexity" evidence="1">
    <location>
        <begin position="82"/>
        <end position="91"/>
    </location>
</feature>
<feature type="compositionally biased region" description="Basic and acidic residues" evidence="1">
    <location>
        <begin position="92"/>
        <end position="113"/>
    </location>
</feature>
<organism evidence="3 4">
    <name type="scientific">Acinetobacter genomosp. 33YU</name>
    <dbReference type="NCBI Taxonomy" id="1675530"/>
    <lineage>
        <taxon>Bacteria</taxon>
        <taxon>Pseudomonadati</taxon>
        <taxon>Pseudomonadota</taxon>
        <taxon>Gammaproteobacteria</taxon>
        <taxon>Moraxellales</taxon>
        <taxon>Moraxellaceae</taxon>
        <taxon>Acinetobacter</taxon>
    </lineage>
</organism>
<name>A0A1V2UPZ0_9GAMM</name>
<gene>
    <name evidence="3" type="ORF">AC058_19895</name>
</gene>
<dbReference type="EMBL" id="LFZS01000040">
    <property type="protein sequence ID" value="ONN49922.1"/>
    <property type="molecule type" value="Genomic_DNA"/>
</dbReference>
<comment type="caution">
    <text evidence="3">The sequence shown here is derived from an EMBL/GenBank/DDBJ whole genome shotgun (WGS) entry which is preliminary data.</text>
</comment>
<evidence type="ECO:0000256" key="1">
    <source>
        <dbReference type="SAM" id="MobiDB-lite"/>
    </source>
</evidence>
<dbReference type="Proteomes" id="UP000189376">
    <property type="component" value="Unassembled WGS sequence"/>
</dbReference>
<accession>A0A1V2UPZ0</accession>
<sequence>MSDPRPRCPYCNSKQTRFTPSKSNILKARFSCKSCGGSFTIDTDVAETKGGCLKSLFKLTFWVIIVAIGFAIYIAKFDTSPKKSSSTNQSSIEKKSETNNKEEFSPEAEKAAHDYIPTEEDYKKLEQTQKVQKSDNLTIVETTRESK</sequence>
<feature type="compositionally biased region" description="Polar residues" evidence="1">
    <location>
        <begin position="128"/>
        <end position="141"/>
    </location>
</feature>
<keyword evidence="2" id="KW-0812">Transmembrane</keyword>
<protein>
    <submittedName>
        <fullName evidence="3">Uncharacterized protein</fullName>
    </submittedName>
</protein>
<feature type="transmembrane region" description="Helical" evidence="2">
    <location>
        <begin position="56"/>
        <end position="75"/>
    </location>
</feature>
<reference evidence="3 4" key="1">
    <citation type="submission" date="2015-07" db="EMBL/GenBank/DDBJ databases">
        <title>Acinetobacter yuneri, a novel member of Acinetobacter calcoaceticus-Acinetobacter baumannii complex isolated from clinical specimen.</title>
        <authorList>
            <person name="Yu Y."/>
        </authorList>
    </citation>
    <scope>NUCLEOTIDE SEQUENCE [LARGE SCALE GENOMIC DNA]</scope>
    <source>
        <strain evidence="3 4">A362</strain>
    </source>
</reference>
<evidence type="ECO:0000313" key="3">
    <source>
        <dbReference type="EMBL" id="ONN49922.1"/>
    </source>
</evidence>
<keyword evidence="2" id="KW-0472">Membrane</keyword>
<keyword evidence="2" id="KW-1133">Transmembrane helix</keyword>
<proteinExistence type="predicted"/>
<keyword evidence="4" id="KW-1185">Reference proteome</keyword>
<evidence type="ECO:0000256" key="2">
    <source>
        <dbReference type="SAM" id="Phobius"/>
    </source>
</evidence>
<dbReference type="AlphaFoldDB" id="A0A1V2UPZ0"/>
<evidence type="ECO:0000313" key="4">
    <source>
        <dbReference type="Proteomes" id="UP000189376"/>
    </source>
</evidence>
<dbReference type="RefSeq" id="WP_171262353.1">
    <property type="nucleotide sequence ID" value="NZ_LFZS01000040.1"/>
</dbReference>